<evidence type="ECO:0000313" key="1">
    <source>
        <dbReference type="EMBL" id="SDC92565.1"/>
    </source>
</evidence>
<dbReference type="KEGG" id="pmad:BAY61_27310"/>
<dbReference type="NCBIfam" id="TIGR00026">
    <property type="entry name" value="hi_GC_TIGR00026"/>
    <property type="match status" value="1"/>
</dbReference>
<accession>A0A222VWM1</accession>
<proteinExistence type="predicted"/>
<reference evidence="1 2" key="1">
    <citation type="submission" date="2016-10" db="EMBL/GenBank/DDBJ databases">
        <authorList>
            <person name="de Groot N.N."/>
        </authorList>
    </citation>
    <scope>NUCLEOTIDE SEQUENCE [LARGE SCALE GENOMIC DNA]</scope>
    <source>
        <strain evidence="1 2">CGMCC 4.5506</strain>
    </source>
</reference>
<dbReference type="InterPro" id="IPR012349">
    <property type="entry name" value="Split_barrel_FMN-bd"/>
</dbReference>
<protein>
    <submittedName>
        <fullName evidence="1">Deazaflavin-dependent oxidoreductase, nitroreductase family</fullName>
    </submittedName>
</protein>
<dbReference type="EMBL" id="FMZE01000004">
    <property type="protein sequence ID" value="SDC92565.1"/>
    <property type="molecule type" value="Genomic_DNA"/>
</dbReference>
<dbReference type="RefSeq" id="WP_091803687.1">
    <property type="nucleotide sequence ID" value="NZ_CP016353.1"/>
</dbReference>
<dbReference type="Pfam" id="PF04075">
    <property type="entry name" value="F420H2_quin_red"/>
    <property type="match status" value="1"/>
</dbReference>
<organism evidence="1 2">
    <name type="scientific">Prauserella marina</name>
    <dbReference type="NCBI Taxonomy" id="530584"/>
    <lineage>
        <taxon>Bacteria</taxon>
        <taxon>Bacillati</taxon>
        <taxon>Actinomycetota</taxon>
        <taxon>Actinomycetes</taxon>
        <taxon>Pseudonocardiales</taxon>
        <taxon>Pseudonocardiaceae</taxon>
        <taxon>Prauserella</taxon>
    </lineage>
</organism>
<dbReference type="STRING" id="530584.SAMN05421630_104477"/>
<sequence length="159" mass="18311">MAVTDRKPKRLLRLLLRAPIWLYRARLGALAGHRLVYLAHRGRRTGARREVVVEVVRYDSNIPEVVVVAAWGGAPDWYRNLRAAPAIEVRLGRRRWPEPEHRFLEADETLRTLLAYQRAHPHAWKRIAPLLGFPSDPADPRWPEVAEEVHAIAFTPRTG</sequence>
<dbReference type="OrthoDB" id="163266at2"/>
<evidence type="ECO:0000313" key="2">
    <source>
        <dbReference type="Proteomes" id="UP000199494"/>
    </source>
</evidence>
<dbReference type="Gene3D" id="2.30.110.10">
    <property type="entry name" value="Electron Transport, Fmn-binding Protein, Chain A"/>
    <property type="match status" value="1"/>
</dbReference>
<dbReference type="AlphaFoldDB" id="A0A222VWM1"/>
<name>A0A222VWM1_9PSEU</name>
<keyword evidence="2" id="KW-1185">Reference proteome</keyword>
<dbReference type="GO" id="GO:0016491">
    <property type="term" value="F:oxidoreductase activity"/>
    <property type="evidence" value="ECO:0007669"/>
    <property type="project" value="InterPro"/>
</dbReference>
<gene>
    <name evidence="1" type="ORF">SAMN05421630_104477</name>
</gene>
<dbReference type="InterPro" id="IPR004378">
    <property type="entry name" value="F420H2_quin_Rdtase"/>
</dbReference>
<dbReference type="Proteomes" id="UP000199494">
    <property type="component" value="Unassembled WGS sequence"/>
</dbReference>